<dbReference type="RefSeq" id="WP_143161684.1">
    <property type="nucleotide sequence ID" value="NZ_FQVQ01000001.1"/>
</dbReference>
<reference evidence="1 2" key="1">
    <citation type="submission" date="2016-11" db="EMBL/GenBank/DDBJ databases">
        <authorList>
            <person name="Jaros S."/>
            <person name="Januszkiewicz K."/>
            <person name="Wedrychowicz H."/>
        </authorList>
    </citation>
    <scope>NUCLEOTIDE SEQUENCE [LARGE SCALE GENOMIC DNA]</scope>
    <source>
        <strain evidence="1 2">DSM 25660</strain>
    </source>
</reference>
<proteinExistence type="predicted"/>
<protein>
    <submittedName>
        <fullName evidence="1">Uncharacterized protein</fullName>
    </submittedName>
</protein>
<sequence length="129" mass="15014">MKSLYKIISLSVMAIITSCSSKIDENQIIGKYEIDKVVIRDTLVKVEEYRLLILNSDKTFELKNYDKKENSRGTWNAKNSKNDDEIVIEFNFSNRKIEGLLNGTIITFSYPNDLYQGRYSNLLYVKLNN</sequence>
<organism evidence="1 2">
    <name type="scientific">Flavobacterium fontis</name>
    <dbReference type="NCBI Taxonomy" id="1124188"/>
    <lineage>
        <taxon>Bacteria</taxon>
        <taxon>Pseudomonadati</taxon>
        <taxon>Bacteroidota</taxon>
        <taxon>Flavobacteriia</taxon>
        <taxon>Flavobacteriales</taxon>
        <taxon>Flavobacteriaceae</taxon>
        <taxon>Flavobacterium</taxon>
    </lineage>
</organism>
<keyword evidence="2" id="KW-1185">Reference proteome</keyword>
<evidence type="ECO:0000313" key="1">
    <source>
        <dbReference type="EMBL" id="SHE86062.1"/>
    </source>
</evidence>
<accession>A0A1M4WYM7</accession>
<dbReference type="EMBL" id="FQVQ01000001">
    <property type="protein sequence ID" value="SHE86062.1"/>
    <property type="molecule type" value="Genomic_DNA"/>
</dbReference>
<dbReference type="OrthoDB" id="1359954at2"/>
<dbReference type="PROSITE" id="PS51257">
    <property type="entry name" value="PROKAR_LIPOPROTEIN"/>
    <property type="match status" value="1"/>
</dbReference>
<dbReference type="Proteomes" id="UP000184147">
    <property type="component" value="Unassembled WGS sequence"/>
</dbReference>
<evidence type="ECO:0000313" key="2">
    <source>
        <dbReference type="Proteomes" id="UP000184147"/>
    </source>
</evidence>
<dbReference type="STRING" id="1124188.SAMN05444377_101461"/>
<dbReference type="AlphaFoldDB" id="A0A1M4WYM7"/>
<gene>
    <name evidence="1" type="ORF">SAMN05444377_101461</name>
</gene>
<name>A0A1M4WYM7_9FLAO</name>